<keyword evidence="1" id="KW-0472">Membrane</keyword>
<keyword evidence="1" id="KW-1133">Transmembrane helix</keyword>
<protein>
    <recommendedName>
        <fullName evidence="4">Inner membrane protein YbhN</fullName>
    </recommendedName>
</protein>
<dbReference type="Proteomes" id="UP000244912">
    <property type="component" value="Unassembled WGS sequence"/>
</dbReference>
<proteinExistence type="predicted"/>
<feature type="transmembrane region" description="Helical" evidence="1">
    <location>
        <begin position="122"/>
        <end position="143"/>
    </location>
</feature>
<gene>
    <name evidence="2" type="ORF">PAA8504_03369</name>
</gene>
<evidence type="ECO:0008006" key="4">
    <source>
        <dbReference type="Google" id="ProtNLM"/>
    </source>
</evidence>
<feature type="transmembrane region" description="Helical" evidence="1">
    <location>
        <begin position="187"/>
        <end position="208"/>
    </location>
</feature>
<dbReference type="OrthoDB" id="2542372at2"/>
<feature type="transmembrane region" description="Helical" evidence="1">
    <location>
        <begin position="155"/>
        <end position="175"/>
    </location>
</feature>
<evidence type="ECO:0000313" key="2">
    <source>
        <dbReference type="EMBL" id="SPJ25518.1"/>
    </source>
</evidence>
<name>A0A2R8BZD2_9RHOB</name>
<dbReference type="RefSeq" id="WP_108895314.1">
    <property type="nucleotide sequence ID" value="NZ_ONZF01000009.1"/>
</dbReference>
<accession>A0A2R8BZD2</accession>
<evidence type="ECO:0000256" key="1">
    <source>
        <dbReference type="SAM" id="Phobius"/>
    </source>
</evidence>
<dbReference type="EMBL" id="ONZF01000009">
    <property type="protein sequence ID" value="SPJ25518.1"/>
    <property type="molecule type" value="Genomic_DNA"/>
</dbReference>
<reference evidence="2 3" key="1">
    <citation type="submission" date="2018-03" db="EMBL/GenBank/DDBJ databases">
        <authorList>
            <person name="Keele B.F."/>
        </authorList>
    </citation>
    <scope>NUCLEOTIDE SEQUENCE [LARGE SCALE GENOMIC DNA]</scope>
    <source>
        <strain evidence="2 3">CECT 8504</strain>
    </source>
</reference>
<feature type="transmembrane region" description="Helical" evidence="1">
    <location>
        <begin position="7"/>
        <end position="28"/>
    </location>
</feature>
<keyword evidence="1" id="KW-0812">Transmembrane</keyword>
<organism evidence="2 3">
    <name type="scientific">Palleronia abyssalis</name>
    <dbReference type="NCBI Taxonomy" id="1501240"/>
    <lineage>
        <taxon>Bacteria</taxon>
        <taxon>Pseudomonadati</taxon>
        <taxon>Pseudomonadota</taxon>
        <taxon>Alphaproteobacteria</taxon>
        <taxon>Rhodobacterales</taxon>
        <taxon>Roseobacteraceae</taxon>
        <taxon>Palleronia</taxon>
    </lineage>
</organism>
<dbReference type="AlphaFoldDB" id="A0A2R8BZD2"/>
<evidence type="ECO:0000313" key="3">
    <source>
        <dbReference type="Proteomes" id="UP000244912"/>
    </source>
</evidence>
<keyword evidence="3" id="KW-1185">Reference proteome</keyword>
<sequence length="298" mass="30920">MTRPVRFARLAGALGLAVALAFMLYEGLDHRAALADWRPGWTMAALLGGLALVYGAALFLLAENWHRIVALYGTEPRNRTWPSYTTTLIARYLPGNVAHILARAAWLRTGPLGKADLARASALELIVTPLGAGLVLVLLAPALPGSVLPSGWDAAVLLLGVPTLGLGTALAIRWLQPPQARTAWTPLLGPLLLSMLFMAALGAIFAAISGSIAGTGPAFAMAVGLVGWLVGYVTPGAPGGLGTREAAITLLLSTTVPPEAAIITALAFRLVTMLGELACFFTGVLARPRRLGAPAQTG</sequence>
<feature type="transmembrane region" description="Helical" evidence="1">
    <location>
        <begin position="40"/>
        <end position="62"/>
    </location>
</feature>